<organism evidence="1 2">
    <name type="scientific">Gordonia phosphorivorans</name>
    <dbReference type="NCBI Taxonomy" id="1056982"/>
    <lineage>
        <taxon>Bacteria</taxon>
        <taxon>Bacillati</taxon>
        <taxon>Actinomycetota</taxon>
        <taxon>Actinomycetes</taxon>
        <taxon>Mycobacteriales</taxon>
        <taxon>Gordoniaceae</taxon>
        <taxon>Gordonia</taxon>
    </lineage>
</organism>
<proteinExistence type="predicted"/>
<sequence length="252" mass="27932">MGEEGLYMQGVKGLYHPQRTPRVQTPAFYPGAIPGAPKTDPTVTDLKVLSVGVGGAEWEAVEEAWWSSWSDEADGTLRVWNRAGTKYRWQPYRIQKWPDDDMDTEPDEEWPWALPLVSYRPGWRGQTITSTWSGTGSGTLALVNPGDLPCWAQISLTNSGVEQWTVPDGIGGDTVQLEVFDASVGDLFVDTDQFELQLESDVESQIAASLLGLRFRQPIPPRTTVPVNVPISVTGRPGAAKAYMTPMWLRPW</sequence>
<reference evidence="1 2" key="1">
    <citation type="submission" date="2024-09" db="EMBL/GenBank/DDBJ databases">
        <authorList>
            <person name="Sun Q."/>
            <person name="Mori K."/>
        </authorList>
    </citation>
    <scope>NUCLEOTIDE SEQUENCE [LARGE SCALE GENOMIC DNA]</scope>
    <source>
        <strain evidence="1 2">CCM 7957</strain>
    </source>
</reference>
<evidence type="ECO:0000313" key="1">
    <source>
        <dbReference type="EMBL" id="MFC0314479.1"/>
    </source>
</evidence>
<protein>
    <recommendedName>
        <fullName evidence="3">Phage tail protein</fullName>
    </recommendedName>
</protein>
<keyword evidence="2" id="KW-1185">Reference proteome</keyword>
<dbReference type="Proteomes" id="UP001589783">
    <property type="component" value="Unassembled WGS sequence"/>
</dbReference>
<accession>A0ABV6H6J5</accession>
<dbReference type="RefSeq" id="WP_382362301.1">
    <property type="nucleotide sequence ID" value="NZ_JBHLWV010000016.1"/>
</dbReference>
<comment type="caution">
    <text evidence="1">The sequence shown here is derived from an EMBL/GenBank/DDBJ whole genome shotgun (WGS) entry which is preliminary data.</text>
</comment>
<dbReference type="EMBL" id="JBHLWV010000016">
    <property type="protein sequence ID" value="MFC0314479.1"/>
    <property type="molecule type" value="Genomic_DNA"/>
</dbReference>
<evidence type="ECO:0008006" key="3">
    <source>
        <dbReference type="Google" id="ProtNLM"/>
    </source>
</evidence>
<gene>
    <name evidence="1" type="ORF">ACFFJD_06400</name>
</gene>
<evidence type="ECO:0000313" key="2">
    <source>
        <dbReference type="Proteomes" id="UP001589783"/>
    </source>
</evidence>
<name>A0ABV6H6J5_9ACTN</name>